<evidence type="ECO:0000256" key="1">
    <source>
        <dbReference type="SAM" id="MobiDB-lite"/>
    </source>
</evidence>
<dbReference type="RefSeq" id="WP_262564574.1">
    <property type="nucleotide sequence ID" value="NZ_JAPFCC010000001.1"/>
</dbReference>
<dbReference type="Proteomes" id="UP001209854">
    <property type="component" value="Unassembled WGS sequence"/>
</dbReference>
<organism evidence="3 4">
    <name type="scientific">Endozoicomonas gorgoniicola</name>
    <dbReference type="NCBI Taxonomy" id="1234144"/>
    <lineage>
        <taxon>Bacteria</taxon>
        <taxon>Pseudomonadati</taxon>
        <taxon>Pseudomonadota</taxon>
        <taxon>Gammaproteobacteria</taxon>
        <taxon>Oceanospirillales</taxon>
        <taxon>Endozoicomonadaceae</taxon>
        <taxon>Endozoicomonas</taxon>
    </lineage>
</organism>
<evidence type="ECO:0000313" key="3">
    <source>
        <dbReference type="EMBL" id="MCW7554809.1"/>
    </source>
</evidence>
<evidence type="ECO:0008006" key="5">
    <source>
        <dbReference type="Google" id="ProtNLM"/>
    </source>
</evidence>
<feature type="chain" id="PRO_5046389257" description="Secreted protein" evidence="2">
    <location>
        <begin position="24"/>
        <end position="294"/>
    </location>
</feature>
<accession>A0ABT3MZK3</accession>
<evidence type="ECO:0000256" key="2">
    <source>
        <dbReference type="SAM" id="SignalP"/>
    </source>
</evidence>
<proteinExistence type="predicted"/>
<feature type="region of interest" description="Disordered" evidence="1">
    <location>
        <begin position="186"/>
        <end position="205"/>
    </location>
</feature>
<reference evidence="3 4" key="1">
    <citation type="submission" date="2022-10" db="EMBL/GenBank/DDBJ databases">
        <title>High-quality genome sequences of two octocoral-associated bacteria, Endozoicomonas euniceicola EF212 and Endozoicomonas gorgoniicola PS125.</title>
        <authorList>
            <person name="Chiou Y.-J."/>
            <person name="Chen Y.-H."/>
        </authorList>
    </citation>
    <scope>NUCLEOTIDE SEQUENCE [LARGE SCALE GENOMIC DNA]</scope>
    <source>
        <strain evidence="3 4">PS125</strain>
    </source>
</reference>
<feature type="signal peptide" evidence="2">
    <location>
        <begin position="1"/>
        <end position="23"/>
    </location>
</feature>
<gene>
    <name evidence="3" type="ORF">NX722_19730</name>
</gene>
<protein>
    <recommendedName>
        <fullName evidence="5">Secreted protein</fullName>
    </recommendedName>
</protein>
<keyword evidence="2" id="KW-0732">Signal</keyword>
<name>A0ABT3MZK3_9GAMM</name>
<sequence length="294" mass="33079">MKSFFNKILMLSLLCISATLSVARETAPTGCWFDTTKDTAADYESADKHVNSYCSVPYSSTDYYIGKVIDDDGTPECHYTTPGRDEGYGYDVRWLVTNYETLKDIIKKHGKHGKFHESIDNFHSHFPECTSSTQGHTPIMAPVNNPTIAQPSSHREVCLSDETLAGGNRGIKIGYWQNGQCQTSDNSPFYPKKSKEQPKASDGCPEYNPDTEFSCEGYSFYRRGWAEECISAFGAKSCYESTTCKKKQTQEECCKFAHDENCETVSMDKKGKCCCGVRLNKDNDKCRNVGLRRE</sequence>
<comment type="caution">
    <text evidence="3">The sequence shown here is derived from an EMBL/GenBank/DDBJ whole genome shotgun (WGS) entry which is preliminary data.</text>
</comment>
<keyword evidence="4" id="KW-1185">Reference proteome</keyword>
<dbReference type="EMBL" id="JAPFCC010000001">
    <property type="protein sequence ID" value="MCW7554809.1"/>
    <property type="molecule type" value="Genomic_DNA"/>
</dbReference>
<evidence type="ECO:0000313" key="4">
    <source>
        <dbReference type="Proteomes" id="UP001209854"/>
    </source>
</evidence>